<feature type="domain" description="Glycosyl hydrolase family 32 C-terminal" evidence="11">
    <location>
        <begin position="388"/>
        <end position="506"/>
    </location>
</feature>
<evidence type="ECO:0000313" key="12">
    <source>
        <dbReference type="EMBL" id="SUN76652.1"/>
    </source>
</evidence>
<comment type="function">
    <text evidence="9">Enables the bacterium to metabolize sucrose as a sole carbon source.</text>
</comment>
<dbReference type="EMBL" id="UHFR01000005">
    <property type="protein sequence ID" value="SUN76652.1"/>
    <property type="molecule type" value="Genomic_DNA"/>
</dbReference>
<dbReference type="InterPro" id="IPR001362">
    <property type="entry name" value="Glyco_hydro_32"/>
</dbReference>
<evidence type="ECO:0000256" key="8">
    <source>
        <dbReference type="RuleBase" id="RU362110"/>
    </source>
</evidence>
<dbReference type="AlphaFoldDB" id="A0A380KXG8"/>
<evidence type="ECO:0000313" key="13">
    <source>
        <dbReference type="Proteomes" id="UP000254634"/>
    </source>
</evidence>
<name>A0A380KXG8_9STRE</name>
<dbReference type="InterPro" id="IPR051214">
    <property type="entry name" value="GH32_Enzymes"/>
</dbReference>
<evidence type="ECO:0000259" key="11">
    <source>
        <dbReference type="Pfam" id="PF08244"/>
    </source>
</evidence>
<dbReference type="Gene3D" id="2.115.10.20">
    <property type="entry name" value="Glycosyl hydrolase domain, family 43"/>
    <property type="match status" value="1"/>
</dbReference>
<dbReference type="PANTHER" id="PTHR43101:SF1">
    <property type="entry name" value="BETA-FRUCTOSIDASE"/>
    <property type="match status" value="1"/>
</dbReference>
<organism evidence="12 13">
    <name type="scientific">Streptococcus massiliensis</name>
    <dbReference type="NCBI Taxonomy" id="313439"/>
    <lineage>
        <taxon>Bacteria</taxon>
        <taxon>Bacillati</taxon>
        <taxon>Bacillota</taxon>
        <taxon>Bacilli</taxon>
        <taxon>Lactobacillales</taxon>
        <taxon>Streptococcaceae</taxon>
        <taxon>Streptococcus</taxon>
    </lineage>
</organism>
<reference evidence="12" key="1">
    <citation type="submission" date="2018-06" db="EMBL/GenBank/DDBJ databases">
        <authorList>
            <consortium name="Pathogen Informatics"/>
            <person name="Doyle S."/>
        </authorList>
    </citation>
    <scope>NUCLEOTIDE SEQUENCE [LARGE SCALE GENOMIC DNA]</scope>
    <source>
        <strain evidence="12">NCTC13765</strain>
    </source>
</reference>
<evidence type="ECO:0000256" key="1">
    <source>
        <dbReference type="ARBA" id="ARBA00004914"/>
    </source>
</evidence>
<dbReference type="GO" id="GO:0005985">
    <property type="term" value="P:sucrose metabolic process"/>
    <property type="evidence" value="ECO:0007669"/>
    <property type="project" value="UniProtKB-UniPathway"/>
</dbReference>
<evidence type="ECO:0000259" key="10">
    <source>
        <dbReference type="Pfam" id="PF00251"/>
    </source>
</evidence>
<dbReference type="PANTHER" id="PTHR43101">
    <property type="entry name" value="BETA-FRUCTOSIDASE"/>
    <property type="match status" value="1"/>
</dbReference>
<evidence type="ECO:0000256" key="4">
    <source>
        <dbReference type="ARBA" id="ARBA00019623"/>
    </source>
</evidence>
<dbReference type="InterPro" id="IPR006232">
    <property type="entry name" value="Suc6P_hydrolase"/>
</dbReference>
<gene>
    <name evidence="12" type="primary">scrB</name>
    <name evidence="12" type="ORF">NCTC13765_01149</name>
</gene>
<keyword evidence="5 8" id="KW-0378">Hydrolase</keyword>
<dbReference type="InterPro" id="IPR013320">
    <property type="entry name" value="ConA-like_dom_sf"/>
</dbReference>
<comment type="subcellular location">
    <subcellularLocation>
        <location evidence="9">Cytoplasm</location>
    </subcellularLocation>
</comment>
<dbReference type="Pfam" id="PF00251">
    <property type="entry name" value="Glyco_hydro_32N"/>
    <property type="match status" value="1"/>
</dbReference>
<dbReference type="Pfam" id="PF08244">
    <property type="entry name" value="Glyco_hydro_32C"/>
    <property type="match status" value="1"/>
</dbReference>
<dbReference type="Proteomes" id="UP000254634">
    <property type="component" value="Unassembled WGS sequence"/>
</dbReference>
<evidence type="ECO:0000256" key="6">
    <source>
        <dbReference type="ARBA" id="ARBA00023295"/>
    </source>
</evidence>
<dbReference type="InterPro" id="IPR023296">
    <property type="entry name" value="Glyco_hydro_beta-prop_sf"/>
</dbReference>
<sequence>MILKYVKRFAEILFFSSFFVDFYLENVYYRRKKFNFGGKKLTWTTEKRYRRYEDWTQEEIEQIKKNIEQSPWRATYHVEPKTGLLNDPNGFSYFNGKWVVFYQNFPFGAAHGLKCWVQLESEDLVHFKETGVRLLPDTELDSHGAYSGSAMEFNDQLFLFYTGNHRDENWVRHPYQIGALLDKNGQINKIDQVLIEQPADTTDHFRDPQIFNYRGQFYAIVGGQKLDKKGYIKLYKALDNDYRNWQVVGDLDYASDNTAYMIECPNLVFIDEQPVLLYCPQGLDKKVLSYDNIYPNTYKIGQAFDTKTATLIGPSPIKNLDYGFECYATQAFNAPDGRALAVSWLGLPDVDYPSDRFDHQGVFSLVKELSIKNGKLYQHPVNAITNLRDSEESLSNKNHTHNTYELELTLPAGQSHELVLFADENKEGLRIVFDLEKGQVLVDRSQAGEQYATKFGTSRSCDISPTDTTVNIFVDKSIFEIFINKGEKVFSGRVFPHENQSGIYVTKGAPSGKYYELVYGRKTN</sequence>
<evidence type="ECO:0000256" key="3">
    <source>
        <dbReference type="ARBA" id="ARBA00012758"/>
    </source>
</evidence>
<dbReference type="UniPathway" id="UPA00238"/>
<dbReference type="NCBIfam" id="TIGR01322">
    <property type="entry name" value="scrB_fam"/>
    <property type="match status" value="1"/>
</dbReference>
<comment type="catalytic activity">
    <reaction evidence="8">
        <text>Hydrolysis of terminal non-reducing beta-D-fructofuranoside residues in beta-D-fructofuranosides.</text>
        <dbReference type="EC" id="3.2.1.26"/>
    </reaction>
</comment>
<evidence type="ECO:0000256" key="9">
    <source>
        <dbReference type="RuleBase" id="RU365015"/>
    </source>
</evidence>
<dbReference type="CDD" id="cd18623">
    <property type="entry name" value="GH32_ScrB-like"/>
    <property type="match status" value="1"/>
</dbReference>
<dbReference type="SMART" id="SM00640">
    <property type="entry name" value="Glyco_32"/>
    <property type="match status" value="1"/>
</dbReference>
<protein>
    <recommendedName>
        <fullName evidence="4 8">Sucrose-6-phosphate hydrolase</fullName>
        <ecNumber evidence="3 8">3.2.1.26</ecNumber>
    </recommendedName>
    <alternativeName>
        <fullName evidence="7 9">Invertase</fullName>
    </alternativeName>
</protein>
<keyword evidence="13" id="KW-1185">Reference proteome</keyword>
<accession>A0A380KXG8</accession>
<keyword evidence="6 8" id="KW-0326">Glycosidase</keyword>
<dbReference type="EC" id="3.2.1.26" evidence="3 8"/>
<dbReference type="STRING" id="1123307.GCA_000380065_00432"/>
<keyword evidence="9" id="KW-0119">Carbohydrate metabolism</keyword>
<comment type="similarity">
    <text evidence="2 8">Belongs to the glycosyl hydrolase 32 family.</text>
</comment>
<dbReference type="PROSITE" id="PS00609">
    <property type="entry name" value="GLYCOSYL_HYDROL_F32"/>
    <property type="match status" value="1"/>
</dbReference>
<dbReference type="Gene3D" id="2.60.120.560">
    <property type="entry name" value="Exo-inulinase, domain 1"/>
    <property type="match status" value="1"/>
</dbReference>
<dbReference type="InterPro" id="IPR013189">
    <property type="entry name" value="Glyco_hydro_32_C"/>
</dbReference>
<comment type="pathway">
    <text evidence="1 9">Glycan biosynthesis; sucrose metabolism.</text>
</comment>
<evidence type="ECO:0000256" key="2">
    <source>
        <dbReference type="ARBA" id="ARBA00009902"/>
    </source>
</evidence>
<dbReference type="InterPro" id="IPR013148">
    <property type="entry name" value="Glyco_hydro_32_N"/>
</dbReference>
<dbReference type="InterPro" id="IPR018053">
    <property type="entry name" value="Glyco_hydro_32_AS"/>
</dbReference>
<keyword evidence="9" id="KW-0963">Cytoplasm</keyword>
<dbReference type="SUPFAM" id="SSF75005">
    <property type="entry name" value="Arabinanase/levansucrase/invertase"/>
    <property type="match status" value="1"/>
</dbReference>
<dbReference type="SUPFAM" id="SSF49899">
    <property type="entry name" value="Concanavalin A-like lectins/glucanases"/>
    <property type="match status" value="1"/>
</dbReference>
<proteinExistence type="inferred from homology"/>
<dbReference type="GO" id="GO:0004564">
    <property type="term" value="F:beta-fructofuranosidase activity"/>
    <property type="evidence" value="ECO:0007669"/>
    <property type="project" value="UniProtKB-EC"/>
</dbReference>
<evidence type="ECO:0000256" key="5">
    <source>
        <dbReference type="ARBA" id="ARBA00022801"/>
    </source>
</evidence>
<feature type="domain" description="Glycosyl hydrolase family 32 N-terminal" evidence="10">
    <location>
        <begin position="77"/>
        <end position="380"/>
    </location>
</feature>
<dbReference type="GO" id="GO:0005737">
    <property type="term" value="C:cytoplasm"/>
    <property type="evidence" value="ECO:0007669"/>
    <property type="project" value="UniProtKB-SubCell"/>
</dbReference>
<evidence type="ECO:0000256" key="7">
    <source>
        <dbReference type="ARBA" id="ARBA00033367"/>
    </source>
</evidence>